<protein>
    <submittedName>
        <fullName evidence="8">SET nuclear proto-onco</fullName>
    </submittedName>
</protein>
<feature type="compositionally biased region" description="Basic and acidic residues" evidence="7">
    <location>
        <begin position="156"/>
        <end position="168"/>
    </location>
</feature>
<feature type="region of interest" description="Disordered" evidence="7">
    <location>
        <begin position="226"/>
        <end position="262"/>
    </location>
</feature>
<evidence type="ECO:0000313" key="8">
    <source>
        <dbReference type="Ensembl" id="ENSSSCP00060004511.1"/>
    </source>
</evidence>
<dbReference type="Gene3D" id="1.20.5.1500">
    <property type="match status" value="1"/>
</dbReference>
<reference evidence="8" key="1">
    <citation type="submission" date="2025-08" db="UniProtKB">
        <authorList>
            <consortium name="Ensembl"/>
        </authorList>
    </citation>
    <scope>IDENTIFICATION</scope>
</reference>
<evidence type="ECO:0000313" key="9">
    <source>
        <dbReference type="Proteomes" id="UP000694723"/>
    </source>
</evidence>
<dbReference type="FunFam" id="1.20.5.1500:FF:000003">
    <property type="entry name" value="SET isoform 2"/>
    <property type="match status" value="1"/>
</dbReference>
<name>A0A8D1T2E1_PIG</name>
<dbReference type="Pfam" id="PF00956">
    <property type="entry name" value="NAP"/>
    <property type="match status" value="1"/>
</dbReference>
<dbReference type="Proteomes" id="UP000694723">
    <property type="component" value="Unplaced"/>
</dbReference>
<sequence>MSAPAAKVSKKELNSNHDGADETSEKEQQEAIEHIDEVQNEIDRLNEQASEEILKVEQKYNKLRQPFFQKRSELIAKIPNFWVTTFVNHPQVSALLGEEDEEALHYLTRVEVTEFEDIKSGYRIDFYFDENPYFENKVLSKEFHLNESGDPSSKSTEIKWKSGKDLTKRSSQTQNKASRKRQHEEPESFFTWFTDHSDAGADELGEVIKDDIWPNPLQYYLVPDMDDEEGEGEEDDDDDEEEEGLEDIDEEGDEDEGEEDMKEKMTNGTLMDSNLFLNFLQSLGASCSRPFFFPPLVLSRPVFEVSFLLFTMVLNLFWREIPWAEFSGKRISTPFCSKFIFIPSCLNKNFMESTPPCSVGKKKNLLLP</sequence>
<dbReference type="FunFam" id="3.30.1120.90:FF:000002">
    <property type="entry name" value="Testis-specific Y-encoded-like protein 2"/>
    <property type="match status" value="1"/>
</dbReference>
<evidence type="ECO:0000256" key="2">
    <source>
        <dbReference type="ARBA" id="ARBA00004496"/>
    </source>
</evidence>
<dbReference type="GO" id="GO:0006334">
    <property type="term" value="P:nucleosome assembly"/>
    <property type="evidence" value="ECO:0007669"/>
    <property type="project" value="InterPro"/>
</dbReference>
<dbReference type="Gene3D" id="3.30.1120.90">
    <property type="entry name" value="Nucleosome assembly protein"/>
    <property type="match status" value="1"/>
</dbReference>
<comment type="similarity">
    <text evidence="3 6">Belongs to the nucleosome assembly protein (NAP) family.</text>
</comment>
<evidence type="ECO:0000256" key="6">
    <source>
        <dbReference type="RuleBase" id="RU003876"/>
    </source>
</evidence>
<evidence type="ECO:0000256" key="3">
    <source>
        <dbReference type="ARBA" id="ARBA00009947"/>
    </source>
</evidence>
<feature type="compositionally biased region" description="Acidic residues" evidence="7">
    <location>
        <begin position="226"/>
        <end position="260"/>
    </location>
</feature>
<dbReference type="AlphaFoldDB" id="A0A8D1T2E1"/>
<dbReference type="InterPro" id="IPR002164">
    <property type="entry name" value="NAP_family"/>
</dbReference>
<evidence type="ECO:0000256" key="1">
    <source>
        <dbReference type="ARBA" id="ARBA00004123"/>
    </source>
</evidence>
<evidence type="ECO:0000256" key="4">
    <source>
        <dbReference type="ARBA" id="ARBA00022490"/>
    </source>
</evidence>
<dbReference type="SUPFAM" id="SSF143113">
    <property type="entry name" value="NAP-like"/>
    <property type="match status" value="1"/>
</dbReference>
<proteinExistence type="inferred from homology"/>
<organism evidence="8 9">
    <name type="scientific">Sus scrofa</name>
    <name type="common">Pig</name>
    <dbReference type="NCBI Taxonomy" id="9823"/>
    <lineage>
        <taxon>Eukaryota</taxon>
        <taxon>Metazoa</taxon>
        <taxon>Chordata</taxon>
        <taxon>Craniata</taxon>
        <taxon>Vertebrata</taxon>
        <taxon>Euteleostomi</taxon>
        <taxon>Mammalia</taxon>
        <taxon>Eutheria</taxon>
        <taxon>Laurasiatheria</taxon>
        <taxon>Artiodactyla</taxon>
        <taxon>Suina</taxon>
        <taxon>Suidae</taxon>
        <taxon>Sus</taxon>
    </lineage>
</organism>
<keyword evidence="5" id="KW-0539">Nucleus</keyword>
<accession>A0A8D1T2E1</accession>
<dbReference type="GO" id="GO:0005634">
    <property type="term" value="C:nucleus"/>
    <property type="evidence" value="ECO:0007669"/>
    <property type="project" value="UniProtKB-SubCell"/>
</dbReference>
<dbReference type="Ensembl" id="ENSSSCT00060012042.1">
    <property type="protein sequence ID" value="ENSSSCP00060004511.1"/>
    <property type="gene ID" value="ENSSSCG00060009319.1"/>
</dbReference>
<keyword evidence="4" id="KW-0963">Cytoplasm</keyword>
<gene>
    <name evidence="8" type="primary">SET</name>
</gene>
<evidence type="ECO:0000256" key="7">
    <source>
        <dbReference type="SAM" id="MobiDB-lite"/>
    </source>
</evidence>
<feature type="region of interest" description="Disordered" evidence="7">
    <location>
        <begin position="145"/>
        <end position="194"/>
    </location>
</feature>
<feature type="compositionally biased region" description="Basic and acidic residues" evidence="7">
    <location>
        <begin position="9"/>
        <end position="31"/>
    </location>
</feature>
<feature type="region of interest" description="Disordered" evidence="7">
    <location>
        <begin position="1"/>
        <end position="31"/>
    </location>
</feature>
<dbReference type="PANTHER" id="PTHR11875">
    <property type="entry name" value="TESTIS-SPECIFIC Y-ENCODED PROTEIN"/>
    <property type="match status" value="1"/>
</dbReference>
<dbReference type="InterPro" id="IPR037231">
    <property type="entry name" value="NAP-like_sf"/>
</dbReference>
<evidence type="ECO:0000256" key="5">
    <source>
        <dbReference type="ARBA" id="ARBA00023242"/>
    </source>
</evidence>
<comment type="subcellular location">
    <subcellularLocation>
        <location evidence="2">Cytoplasm</location>
    </subcellularLocation>
    <subcellularLocation>
        <location evidence="1">Nucleus</location>
    </subcellularLocation>
</comment>
<dbReference type="GO" id="GO:0005737">
    <property type="term" value="C:cytoplasm"/>
    <property type="evidence" value="ECO:0007669"/>
    <property type="project" value="UniProtKB-SubCell"/>
</dbReference>